<evidence type="ECO:0000313" key="9">
    <source>
        <dbReference type="EMBL" id="CCC67845.1"/>
    </source>
</evidence>
<dbReference type="GO" id="GO:0031671">
    <property type="term" value="P:primary cell septum biogenesis"/>
    <property type="evidence" value="ECO:0007669"/>
    <property type="project" value="EnsemblFungi"/>
</dbReference>
<dbReference type="OMA" id="RFAKSWN"/>
<dbReference type="GO" id="GO:0051126">
    <property type="term" value="P:negative regulation of actin nucleation"/>
    <property type="evidence" value="ECO:0007669"/>
    <property type="project" value="EnsemblFungi"/>
</dbReference>
<gene>
    <name evidence="9" type="primary">NCAS0A12870</name>
    <name evidence="9" type="ordered locus">NCAS_0A12870</name>
</gene>
<feature type="compositionally biased region" description="Polar residues" evidence="7">
    <location>
        <begin position="500"/>
        <end position="509"/>
    </location>
</feature>
<dbReference type="GO" id="GO:0072741">
    <property type="term" value="P:protein localization to cell division site"/>
    <property type="evidence" value="ECO:0007669"/>
    <property type="project" value="EnsemblFungi"/>
</dbReference>
<dbReference type="HOGENOM" id="CLU_434790_0_0_1"/>
<feature type="region of interest" description="Disordered" evidence="7">
    <location>
        <begin position="375"/>
        <end position="454"/>
    </location>
</feature>
<evidence type="ECO:0000259" key="8">
    <source>
        <dbReference type="PROSITE" id="PS51741"/>
    </source>
</evidence>
<accession>G0V8P6</accession>
<dbReference type="InterPro" id="IPR036028">
    <property type="entry name" value="SH3-like_dom_sf"/>
</dbReference>
<dbReference type="PROSITE" id="PS51741">
    <property type="entry name" value="F_BAR"/>
    <property type="match status" value="1"/>
</dbReference>
<dbReference type="GO" id="GO:0120104">
    <property type="term" value="C:mitotic actomyosin contractile ring, proximal layer"/>
    <property type="evidence" value="ECO:0007669"/>
    <property type="project" value="TreeGrafter"/>
</dbReference>
<reference key="2">
    <citation type="submission" date="2011-08" db="EMBL/GenBank/DDBJ databases">
        <title>Genome sequence of Naumovozyma castellii.</title>
        <authorList>
            <person name="Gordon J.L."/>
            <person name="Armisen D."/>
            <person name="Proux-Wera E."/>
            <person name="OhEigeartaigh S.S."/>
            <person name="Byrne K.P."/>
            <person name="Wolfe K.H."/>
        </authorList>
    </citation>
    <scope>NUCLEOTIDE SEQUENCE</scope>
    <source>
        <strain>Type strain:CBS 4309</strain>
    </source>
</reference>
<organism evidence="9 10">
    <name type="scientific">Naumovozyma castellii</name>
    <name type="common">Yeast</name>
    <name type="synonym">Saccharomyces castellii</name>
    <dbReference type="NCBI Taxonomy" id="27288"/>
    <lineage>
        <taxon>Eukaryota</taxon>
        <taxon>Fungi</taxon>
        <taxon>Dikarya</taxon>
        <taxon>Ascomycota</taxon>
        <taxon>Saccharomycotina</taxon>
        <taxon>Saccharomycetes</taxon>
        <taxon>Saccharomycetales</taxon>
        <taxon>Saccharomycetaceae</taxon>
        <taxon>Naumovozyma</taxon>
    </lineage>
</organism>
<feature type="domain" description="F-BAR" evidence="8">
    <location>
        <begin position="1"/>
        <end position="261"/>
    </location>
</feature>
<feature type="compositionally biased region" description="Basic and acidic residues" evidence="7">
    <location>
        <begin position="526"/>
        <end position="537"/>
    </location>
</feature>
<feature type="compositionally biased region" description="Basic and acidic residues" evidence="7">
    <location>
        <begin position="552"/>
        <end position="565"/>
    </location>
</feature>
<evidence type="ECO:0000256" key="6">
    <source>
        <dbReference type="SAM" id="Coils"/>
    </source>
</evidence>
<dbReference type="FunCoup" id="G0V8P6">
    <property type="interactions" value="96"/>
</dbReference>
<dbReference type="GO" id="GO:1903475">
    <property type="term" value="P:mitotic actomyosin contractile ring assembly"/>
    <property type="evidence" value="ECO:0007669"/>
    <property type="project" value="EnsemblFungi"/>
</dbReference>
<dbReference type="PANTHER" id="PTHR23065:SF7">
    <property type="entry name" value="NOSTRIN, ISOFORM H"/>
    <property type="match status" value="1"/>
</dbReference>
<dbReference type="eggNOG" id="KOG2398">
    <property type="taxonomic scope" value="Eukaryota"/>
</dbReference>
<keyword evidence="5 6" id="KW-0175">Coiled coil</keyword>
<dbReference type="InterPro" id="IPR027267">
    <property type="entry name" value="AH/BAR_dom_sf"/>
</dbReference>
<protein>
    <recommendedName>
        <fullName evidence="8">F-BAR domain-containing protein</fullName>
    </recommendedName>
</protein>
<dbReference type="GO" id="GO:1902404">
    <property type="term" value="P:mitotic actomyosin contractile ring contraction"/>
    <property type="evidence" value="ECO:0007669"/>
    <property type="project" value="EnsemblFungi"/>
</dbReference>
<dbReference type="GO" id="GO:0009898">
    <property type="term" value="C:cytoplasmic side of plasma membrane"/>
    <property type="evidence" value="ECO:0007669"/>
    <property type="project" value="TreeGrafter"/>
</dbReference>
<dbReference type="GeneID" id="96901323"/>
<dbReference type="Gene3D" id="1.20.1270.60">
    <property type="entry name" value="Arfaptin homology (AH) domain/BAR domain"/>
    <property type="match status" value="1"/>
</dbReference>
<dbReference type="Pfam" id="PF00611">
    <property type="entry name" value="FCH"/>
    <property type="match status" value="1"/>
</dbReference>
<dbReference type="GO" id="GO:0044697">
    <property type="term" value="C:HICS complex"/>
    <property type="evidence" value="ECO:0007669"/>
    <property type="project" value="EnsemblFungi"/>
</dbReference>
<sequence length="670" mass="76881">MSYNFETCFWDKDDGGVNILLSHISAGIKSCDTMVHFFRQKCETEKDYTRRLGAINEKFSKDQIANPEFGNLSNLMDTLLEVEKVKAQAHAKQSEIIFRQVYSDVKVFAAELQARYTTVSGKIESLRLDKYNKKMGCGDLAKRLEKAEIRVRDLQLNQNNIIGSKRVEQNQRDLAKWESNKREFQNQLNILKQEYKASQKYWIQEWGELTIELQRMETARISFLQAKMQQYLQASMETCILEQSKMDLMISRLSGFTPSDDISKFSSEYGTGRLKKEKRNRKSFNTDFDKSQNSYSVGGLESVNSKRHSYIDNVRMFSSQLKQNSSITSDEINRKPRPVSVIDKIRLQKELPHPNITHSIPNDEHISEIYEPSNVSAPQTISDPYENDDSQAYPFPQVRKREATTKQDNSYYSEDKNDTVKTNIYSPRSTQATKQPASFGSDSSPSEYSSNSTDFTTHVKNRQSIDSMTTSVSSLASSIDDSQRFVKSWNSANRKRKSMSHIQLSSSQMENEEESRTGMMQNINNTEKDTQRNERPSMARAGSTGTIRRNHRSENLEKDSRHDLEIPNNTQKKVSVSGKRLPGKVLDNGIMVTLPIKTKNGETVIHYAKALFPLLETNAPGVAHFDQDDYVLITEVINDNWYRGEIYDNDRIAPEYSMGLIPFNFIEILS</sequence>
<keyword evidence="2" id="KW-0963">Cytoplasm</keyword>
<dbReference type="SUPFAM" id="SSF103657">
    <property type="entry name" value="BAR/IMD domain-like"/>
    <property type="match status" value="1"/>
</dbReference>
<keyword evidence="3" id="KW-0597">Phosphoprotein</keyword>
<dbReference type="GO" id="GO:1903471">
    <property type="term" value="P:regulation of mitotic actomyosin contractile ring contraction"/>
    <property type="evidence" value="ECO:0007669"/>
    <property type="project" value="EnsemblFungi"/>
</dbReference>
<dbReference type="GO" id="GO:0000144">
    <property type="term" value="C:cellular bud neck septin ring"/>
    <property type="evidence" value="ECO:0007669"/>
    <property type="project" value="EnsemblFungi"/>
</dbReference>
<dbReference type="AlphaFoldDB" id="G0V8P6"/>
<dbReference type="GO" id="GO:0090339">
    <property type="term" value="P:negative regulation of formin-nucleated actin cable assembly"/>
    <property type="evidence" value="ECO:0007669"/>
    <property type="project" value="EnsemblFungi"/>
</dbReference>
<keyword evidence="10" id="KW-1185">Reference proteome</keyword>
<feature type="region of interest" description="Disordered" evidence="7">
    <location>
        <begin position="491"/>
        <end position="577"/>
    </location>
</feature>
<name>G0V8P6_NAUCA</name>
<keyword evidence="4" id="KW-0206">Cytoskeleton</keyword>
<dbReference type="GO" id="GO:0120155">
    <property type="term" value="C:MIH complex"/>
    <property type="evidence" value="ECO:0007669"/>
    <property type="project" value="EnsemblFungi"/>
</dbReference>
<dbReference type="InParanoid" id="G0V8P6"/>
<proteinExistence type="predicted"/>
<dbReference type="GO" id="GO:0042802">
    <property type="term" value="F:identical protein binding"/>
    <property type="evidence" value="ECO:0007669"/>
    <property type="project" value="EnsemblFungi"/>
</dbReference>
<evidence type="ECO:0000256" key="5">
    <source>
        <dbReference type="PROSITE-ProRule" id="PRU01077"/>
    </source>
</evidence>
<dbReference type="GO" id="GO:0032038">
    <property type="term" value="F:myosin II heavy chain binding"/>
    <property type="evidence" value="ECO:0007669"/>
    <property type="project" value="EnsemblFungi"/>
</dbReference>
<dbReference type="GO" id="GO:0000142">
    <property type="term" value="C:cellular bud neck contractile ring"/>
    <property type="evidence" value="ECO:0007669"/>
    <property type="project" value="EnsemblFungi"/>
</dbReference>
<feature type="compositionally biased region" description="Low complexity" evidence="7">
    <location>
        <begin position="438"/>
        <end position="452"/>
    </location>
</feature>
<dbReference type="Proteomes" id="UP000001640">
    <property type="component" value="Chromosome 1"/>
</dbReference>
<evidence type="ECO:0000256" key="1">
    <source>
        <dbReference type="ARBA" id="ARBA00004245"/>
    </source>
</evidence>
<comment type="subcellular location">
    <subcellularLocation>
        <location evidence="1">Cytoplasm</location>
        <location evidence="1">Cytoskeleton</location>
    </subcellularLocation>
</comment>
<dbReference type="GO" id="GO:0051015">
    <property type="term" value="F:actin filament binding"/>
    <property type="evidence" value="ECO:0007669"/>
    <property type="project" value="EnsemblFungi"/>
</dbReference>
<evidence type="ECO:0000256" key="4">
    <source>
        <dbReference type="ARBA" id="ARBA00023212"/>
    </source>
</evidence>
<reference evidence="9 10" key="1">
    <citation type="journal article" date="2011" name="Proc. Natl. Acad. Sci. U.S.A.">
        <title>Evolutionary erosion of yeast sex chromosomes by mating-type switching accidents.</title>
        <authorList>
            <person name="Gordon J.L."/>
            <person name="Armisen D."/>
            <person name="Proux-Wera E."/>
            <person name="Oheigeartaigh S.S."/>
            <person name="Byrne K.P."/>
            <person name="Wolfe K.H."/>
        </authorList>
    </citation>
    <scope>NUCLEOTIDE SEQUENCE [LARGE SCALE GENOMIC DNA]</scope>
    <source>
        <strain evidence="10">ATCC 76901 / BCRC 22586 / CBS 4309 / NBRC 1992 / NRRL Y-12630</strain>
    </source>
</reference>
<dbReference type="SMART" id="SM00055">
    <property type="entry name" value="FCH"/>
    <property type="match status" value="1"/>
</dbReference>
<dbReference type="Gene3D" id="2.30.30.40">
    <property type="entry name" value="SH3 Domains"/>
    <property type="match status" value="1"/>
</dbReference>
<dbReference type="GO" id="GO:0051017">
    <property type="term" value="P:actin filament bundle assembly"/>
    <property type="evidence" value="ECO:0007669"/>
    <property type="project" value="EnsemblFungi"/>
</dbReference>
<dbReference type="KEGG" id="ncs:NCAS_0A12870"/>
<dbReference type="RefSeq" id="XP_003674225.1">
    <property type="nucleotide sequence ID" value="XM_003674177.1"/>
</dbReference>
<dbReference type="InterPro" id="IPR031160">
    <property type="entry name" value="F_BAR_dom"/>
</dbReference>
<feature type="compositionally biased region" description="Polar residues" evidence="7">
    <location>
        <begin position="420"/>
        <end position="436"/>
    </location>
</feature>
<evidence type="ECO:0000313" key="10">
    <source>
        <dbReference type="Proteomes" id="UP000001640"/>
    </source>
</evidence>
<dbReference type="InterPro" id="IPR001060">
    <property type="entry name" value="FCH_dom"/>
</dbReference>
<dbReference type="EMBL" id="HE576752">
    <property type="protein sequence ID" value="CCC67845.1"/>
    <property type="molecule type" value="Genomic_DNA"/>
</dbReference>
<evidence type="ECO:0000256" key="3">
    <source>
        <dbReference type="ARBA" id="ARBA00022553"/>
    </source>
</evidence>
<feature type="coiled-coil region" evidence="6">
    <location>
        <begin position="137"/>
        <end position="201"/>
    </location>
</feature>
<dbReference type="GO" id="GO:0005543">
    <property type="term" value="F:phospholipid binding"/>
    <property type="evidence" value="ECO:0007669"/>
    <property type="project" value="EnsemblFungi"/>
</dbReference>
<evidence type="ECO:0000256" key="7">
    <source>
        <dbReference type="SAM" id="MobiDB-lite"/>
    </source>
</evidence>
<evidence type="ECO:0000256" key="2">
    <source>
        <dbReference type="ARBA" id="ARBA00022490"/>
    </source>
</evidence>
<dbReference type="SUPFAM" id="SSF50044">
    <property type="entry name" value="SH3-domain"/>
    <property type="match status" value="1"/>
</dbReference>
<dbReference type="PANTHER" id="PTHR23065">
    <property type="entry name" value="PROLINE-SERINE-THREONINE PHOSPHATASE INTERACTING PROTEIN 1"/>
    <property type="match status" value="1"/>
</dbReference>
<dbReference type="STRING" id="1064592.G0V8P6"/>
<dbReference type="OrthoDB" id="27823at2759"/>